<dbReference type="EMBL" id="SRYB01000013">
    <property type="protein sequence ID" value="TGY78454.1"/>
    <property type="molecule type" value="Genomic_DNA"/>
</dbReference>
<name>A0AC61RHQ5_9BACT</name>
<accession>A0AC61RHQ5</accession>
<organism evidence="1 2">
    <name type="scientific">Lepagella muris</name>
    <dbReference type="NCBI Taxonomy" id="3032870"/>
    <lineage>
        <taxon>Bacteria</taxon>
        <taxon>Pseudomonadati</taxon>
        <taxon>Bacteroidota</taxon>
        <taxon>Bacteroidia</taxon>
        <taxon>Bacteroidales</taxon>
        <taxon>Muribaculaceae</taxon>
        <taxon>Lepagella</taxon>
    </lineage>
</organism>
<sequence>MNNRRNIGLVALPLLLTVGLAGGVFIGQYITRRTLSQEEEKLRTVLRLIESEYVDVVDIDSLVEETMPQLLNSLDPHSAYIPSSELTAVNEDLQGSFSGVGVSFQIVGDTVNVVEVIPGGPAEKVGILSGDRIIKADGKSLTGKDIGQEDVFKTLKGEKGSKVVLEIKRQSSKQPLTFDVIRGDIPVNSVDCKYMVDDEVGYLRVTKFARNTYMEFFNALNDLKAEGAKKFIIDLRGNTGGFMDQAIYMANEFLPAGRMIVYTKGRRPENETLAMSDGRGSFKDVEITVLTNEGSASASEIFAGAIQDNDRGLVVGRRSFGKGLVQNQTELPDSSAIRLTVARYYTPSGRSIQKEYLRGDKDKYDLDIIDRYSHGEFYNADSIKLDKSKIFTTSNGRTVYGGGGIMPDIFVPEDTTGYTSYYVNVMNKGLIQKFALSVADKYRSMLDDVKSTDRLLKVLPRDNTLLENFVSFAVKNGVPARWYYINQSRGLLLNQIKAMIARDVLGYSSFIELLNRDDKAMNRAYDALKNGESPVDIQLENNEKHDENGKE</sequence>
<proteinExistence type="predicted"/>
<keyword evidence="2" id="KW-1185">Reference proteome</keyword>
<reference evidence="1" key="1">
    <citation type="submission" date="2019-04" db="EMBL/GenBank/DDBJ databases">
        <title>Microbes associate with the intestines of laboratory mice.</title>
        <authorList>
            <person name="Navarre W."/>
            <person name="Wong E."/>
            <person name="Huang K."/>
            <person name="Tropini C."/>
            <person name="Ng K."/>
            <person name="Yu B."/>
        </authorList>
    </citation>
    <scope>NUCLEOTIDE SEQUENCE</scope>
    <source>
        <strain evidence="1">NM04_E33</strain>
    </source>
</reference>
<evidence type="ECO:0000313" key="1">
    <source>
        <dbReference type="EMBL" id="TGY78454.1"/>
    </source>
</evidence>
<evidence type="ECO:0000313" key="2">
    <source>
        <dbReference type="Proteomes" id="UP000306319"/>
    </source>
</evidence>
<gene>
    <name evidence="1" type="ORF">E5331_10195</name>
</gene>
<dbReference type="Proteomes" id="UP000306319">
    <property type="component" value="Unassembled WGS sequence"/>
</dbReference>
<protein>
    <submittedName>
        <fullName evidence="1">S41 family peptidase</fullName>
    </submittedName>
</protein>
<comment type="caution">
    <text evidence="1">The sequence shown here is derived from an EMBL/GenBank/DDBJ whole genome shotgun (WGS) entry which is preliminary data.</text>
</comment>